<reference evidence="1" key="1">
    <citation type="submission" date="2021-05" db="EMBL/GenBank/DDBJ databases">
        <authorList>
            <person name="Pietrasiak N."/>
            <person name="Ward R."/>
            <person name="Stajich J.E."/>
            <person name="Kurbessoian T."/>
        </authorList>
    </citation>
    <scope>NUCLEOTIDE SEQUENCE</scope>
    <source>
        <strain evidence="1">UHER 2000/2452</strain>
    </source>
</reference>
<protein>
    <submittedName>
        <fullName evidence="1">Uncharacterized protein</fullName>
    </submittedName>
</protein>
<dbReference type="Proteomes" id="UP000757435">
    <property type="component" value="Unassembled WGS sequence"/>
</dbReference>
<dbReference type="AlphaFoldDB" id="A0A951UNB9"/>
<accession>A0A951UNB9</accession>
<proteinExistence type="predicted"/>
<reference evidence="1" key="2">
    <citation type="journal article" date="2022" name="Microbiol. Resour. Announc.">
        <title>Metagenome Sequencing to Explore Phylogenomics of Terrestrial Cyanobacteria.</title>
        <authorList>
            <person name="Ward R.D."/>
            <person name="Stajich J.E."/>
            <person name="Johansen J.R."/>
            <person name="Huntemann M."/>
            <person name="Clum A."/>
            <person name="Foster B."/>
            <person name="Foster B."/>
            <person name="Roux S."/>
            <person name="Palaniappan K."/>
            <person name="Varghese N."/>
            <person name="Mukherjee S."/>
            <person name="Reddy T.B.K."/>
            <person name="Daum C."/>
            <person name="Copeland A."/>
            <person name="Chen I.A."/>
            <person name="Ivanova N.N."/>
            <person name="Kyrpides N.C."/>
            <person name="Shapiro N."/>
            <person name="Eloe-Fadrosh E.A."/>
            <person name="Pietrasiak N."/>
        </authorList>
    </citation>
    <scope>NUCLEOTIDE SEQUENCE</scope>
    <source>
        <strain evidence="1">UHER 2000/2452</strain>
    </source>
</reference>
<dbReference type="InterPro" id="IPR014729">
    <property type="entry name" value="Rossmann-like_a/b/a_fold"/>
</dbReference>
<comment type="caution">
    <text evidence="1">The sequence shown here is derived from an EMBL/GenBank/DDBJ whole genome shotgun (WGS) entry which is preliminary data.</text>
</comment>
<evidence type="ECO:0000313" key="2">
    <source>
        <dbReference type="Proteomes" id="UP000757435"/>
    </source>
</evidence>
<dbReference type="EMBL" id="JAHHHD010000020">
    <property type="protein sequence ID" value="MBW4660320.1"/>
    <property type="molecule type" value="Genomic_DNA"/>
</dbReference>
<dbReference type="SUPFAM" id="SSF52425">
    <property type="entry name" value="Cryptochrome/photolyase, N-terminal domain"/>
    <property type="match status" value="1"/>
</dbReference>
<dbReference type="Gene3D" id="3.40.50.620">
    <property type="entry name" value="HUPs"/>
    <property type="match status" value="1"/>
</dbReference>
<evidence type="ECO:0000313" key="1">
    <source>
        <dbReference type="EMBL" id="MBW4660320.1"/>
    </source>
</evidence>
<dbReference type="InterPro" id="IPR036155">
    <property type="entry name" value="Crypto/Photolyase_N_sf"/>
</dbReference>
<gene>
    <name evidence="1" type="ORF">KME15_16725</name>
</gene>
<organism evidence="1 2">
    <name type="scientific">Drouetiella hepatica Uher 2000/2452</name>
    <dbReference type="NCBI Taxonomy" id="904376"/>
    <lineage>
        <taxon>Bacteria</taxon>
        <taxon>Bacillati</taxon>
        <taxon>Cyanobacteriota</taxon>
        <taxon>Cyanophyceae</taxon>
        <taxon>Oculatellales</taxon>
        <taxon>Oculatellaceae</taxon>
        <taxon>Drouetiella</taxon>
    </lineage>
</organism>
<sequence length="137" mass="16130">MPSLIWFNEDSLNPEHQMVKDYADAPKVYVFDAPYLQAQNIAKHRIQFIYEALLEIPSIQIYKGETVAVLLQLIKDLAISEVVTTETPNHMIKGWQNELQKSIDLVTYPEIFPVTDHSSPRRFSRYWRKHERSWLTV</sequence>
<name>A0A951UNB9_9CYAN</name>